<keyword evidence="2" id="KW-0808">Transferase</keyword>
<dbReference type="InterPro" id="IPR036388">
    <property type="entry name" value="WH-like_DNA-bd_sf"/>
</dbReference>
<keyword evidence="2" id="KW-0489">Methyltransferase</keyword>
<evidence type="ECO:0000313" key="2">
    <source>
        <dbReference type="EMBL" id="MEV4921280.1"/>
    </source>
</evidence>
<dbReference type="InterPro" id="IPR029063">
    <property type="entry name" value="SAM-dependent_MTases_sf"/>
</dbReference>
<evidence type="ECO:0000313" key="3">
    <source>
        <dbReference type="Proteomes" id="UP001552479"/>
    </source>
</evidence>
<organism evidence="2 3">
    <name type="scientific">Streptomyces roseoverticillatus</name>
    <dbReference type="NCBI Taxonomy" id="66429"/>
    <lineage>
        <taxon>Bacteria</taxon>
        <taxon>Bacillati</taxon>
        <taxon>Actinomycetota</taxon>
        <taxon>Actinomycetes</taxon>
        <taxon>Kitasatosporales</taxon>
        <taxon>Streptomycetaceae</taxon>
        <taxon>Streptomyces</taxon>
    </lineage>
</organism>
<gene>
    <name evidence="2" type="ORF">AB0L03_00230</name>
</gene>
<dbReference type="InterPro" id="IPR041698">
    <property type="entry name" value="Methyltransf_25"/>
</dbReference>
<dbReference type="SUPFAM" id="SSF53335">
    <property type="entry name" value="S-adenosyl-L-methionine-dependent methyltransferases"/>
    <property type="match status" value="1"/>
</dbReference>
<dbReference type="Gene3D" id="3.40.50.150">
    <property type="entry name" value="Vaccinia Virus protein VP39"/>
    <property type="match status" value="1"/>
</dbReference>
<name>A0ABV3ILJ0_9ACTN</name>
<proteinExistence type="predicted"/>
<accession>A0ABV3ILJ0</accession>
<feature type="domain" description="Methyltransferase" evidence="1">
    <location>
        <begin position="151"/>
        <end position="208"/>
    </location>
</feature>
<dbReference type="GO" id="GO:0032259">
    <property type="term" value="P:methylation"/>
    <property type="evidence" value="ECO:0007669"/>
    <property type="project" value="UniProtKB-KW"/>
</dbReference>
<sequence length="368" mass="39964">MMTRRNPMDVIEGFYCSQTVWALHRLGVLPRLEDSADVTALAEEFVLDEQLLSAVLDFVHRTTDLLVREDHRYRLAPSCRPYRRIAFQLEKFLGAYGPVIAGAAAVLGDPGTGPGLRDHPSLARAFGQLEPRSPSLTAQVLRAWGVTSLFDLGCGAATLLVELATADPDFRGWGADASDAMVSAANQRISRSGLDGRLRILRSDVRELGGLITRPDVEDVQALYGRSIANEFFADGGRSAVDVLTELRELFPGRLLFLEDYYGRLTHRPPADGNHRHALLQDLAQVLSGQGVPPPDLPGWSRVYQAADCTLVKAYEGHNDDISWFIHVLILGRQPTTNMPPSPADADGVPVARSHALNGAADAAEAAG</sequence>
<dbReference type="EC" id="2.1.-.-" evidence="2"/>
<evidence type="ECO:0000259" key="1">
    <source>
        <dbReference type="Pfam" id="PF13649"/>
    </source>
</evidence>
<dbReference type="Proteomes" id="UP001552479">
    <property type="component" value="Unassembled WGS sequence"/>
</dbReference>
<dbReference type="RefSeq" id="WP_366086189.1">
    <property type="nucleotide sequence ID" value="NZ_JBFASG010000001.1"/>
</dbReference>
<dbReference type="GO" id="GO:0008168">
    <property type="term" value="F:methyltransferase activity"/>
    <property type="evidence" value="ECO:0007669"/>
    <property type="project" value="UniProtKB-KW"/>
</dbReference>
<protein>
    <submittedName>
        <fullName evidence="2">Class I SAM-dependent methyltransferase</fullName>
        <ecNumber evidence="2">2.1.-.-</ecNumber>
    </submittedName>
</protein>
<keyword evidence="3" id="KW-1185">Reference proteome</keyword>
<dbReference type="EMBL" id="JBFASG010000001">
    <property type="protein sequence ID" value="MEV4921280.1"/>
    <property type="molecule type" value="Genomic_DNA"/>
</dbReference>
<reference evidence="2 3" key="1">
    <citation type="submission" date="2024-06" db="EMBL/GenBank/DDBJ databases">
        <title>The Natural Products Discovery Center: Release of the First 8490 Sequenced Strains for Exploring Actinobacteria Biosynthetic Diversity.</title>
        <authorList>
            <person name="Kalkreuter E."/>
            <person name="Kautsar S.A."/>
            <person name="Yang D."/>
            <person name="Bader C.D."/>
            <person name="Teijaro C.N."/>
            <person name="Fluegel L."/>
            <person name="Davis C.M."/>
            <person name="Simpson J.R."/>
            <person name="Lauterbach L."/>
            <person name="Steele A.D."/>
            <person name="Gui C."/>
            <person name="Meng S."/>
            <person name="Li G."/>
            <person name="Viehrig K."/>
            <person name="Ye F."/>
            <person name="Su P."/>
            <person name="Kiefer A.F."/>
            <person name="Nichols A."/>
            <person name="Cepeda A.J."/>
            <person name="Yan W."/>
            <person name="Fan B."/>
            <person name="Jiang Y."/>
            <person name="Adhikari A."/>
            <person name="Zheng C.-J."/>
            <person name="Schuster L."/>
            <person name="Cowan T.M."/>
            <person name="Smanski M.J."/>
            <person name="Chevrette M.G."/>
            <person name="De Carvalho L.P.S."/>
            <person name="Shen B."/>
        </authorList>
    </citation>
    <scope>NUCLEOTIDE SEQUENCE [LARGE SCALE GENOMIC DNA]</scope>
    <source>
        <strain evidence="2 3">NPDC053791</strain>
    </source>
</reference>
<dbReference type="Gene3D" id="1.10.10.10">
    <property type="entry name" value="Winged helix-like DNA-binding domain superfamily/Winged helix DNA-binding domain"/>
    <property type="match status" value="1"/>
</dbReference>
<comment type="caution">
    <text evidence="2">The sequence shown here is derived from an EMBL/GenBank/DDBJ whole genome shotgun (WGS) entry which is preliminary data.</text>
</comment>
<dbReference type="Pfam" id="PF13649">
    <property type="entry name" value="Methyltransf_25"/>
    <property type="match status" value="1"/>
</dbReference>